<accession>A0ABP4UPZ8</accession>
<dbReference type="RefSeq" id="WP_344314118.1">
    <property type="nucleotide sequence ID" value="NZ_BAAANY010000031.1"/>
</dbReference>
<dbReference type="EMBL" id="BAAANY010000031">
    <property type="protein sequence ID" value="GAA1707297.1"/>
    <property type="molecule type" value="Genomic_DNA"/>
</dbReference>
<proteinExistence type="inferred from homology"/>
<reference evidence="6" key="1">
    <citation type="journal article" date="2019" name="Int. J. Syst. Evol. Microbiol.">
        <title>The Global Catalogue of Microorganisms (GCM) 10K type strain sequencing project: providing services to taxonomists for standard genome sequencing and annotation.</title>
        <authorList>
            <consortium name="The Broad Institute Genomics Platform"/>
            <consortium name="The Broad Institute Genome Sequencing Center for Infectious Disease"/>
            <person name="Wu L."/>
            <person name="Ma J."/>
        </authorList>
    </citation>
    <scope>NUCLEOTIDE SEQUENCE [LARGE SCALE GENOMIC DNA]</scope>
    <source>
        <strain evidence="6">JCM 14718</strain>
    </source>
</reference>
<evidence type="ECO:0000313" key="6">
    <source>
        <dbReference type="Proteomes" id="UP001500618"/>
    </source>
</evidence>
<keyword evidence="6" id="KW-1185">Reference proteome</keyword>
<organism evidence="5 6">
    <name type="scientific">Fodinicola feengrottensis</name>
    <dbReference type="NCBI Taxonomy" id="435914"/>
    <lineage>
        <taxon>Bacteria</taxon>
        <taxon>Bacillati</taxon>
        <taxon>Actinomycetota</taxon>
        <taxon>Actinomycetes</taxon>
        <taxon>Mycobacteriales</taxon>
        <taxon>Fodinicola</taxon>
    </lineage>
</organism>
<evidence type="ECO:0000256" key="1">
    <source>
        <dbReference type="ARBA" id="ARBA00003416"/>
    </source>
</evidence>
<dbReference type="Pfam" id="PF02646">
    <property type="entry name" value="RmuC"/>
    <property type="match status" value="1"/>
</dbReference>
<gene>
    <name evidence="5" type="ORF">GCM10009765_65980</name>
</gene>
<dbReference type="PANTHER" id="PTHR30563">
    <property type="entry name" value="DNA RECOMBINATION PROTEIN RMUC"/>
    <property type="match status" value="1"/>
</dbReference>
<evidence type="ECO:0000256" key="2">
    <source>
        <dbReference type="ARBA" id="ARBA00009840"/>
    </source>
</evidence>
<dbReference type="Proteomes" id="UP001500618">
    <property type="component" value="Unassembled WGS sequence"/>
</dbReference>
<evidence type="ECO:0000256" key="4">
    <source>
        <dbReference type="ARBA" id="ARBA00023172"/>
    </source>
</evidence>
<sequence>MDIVAAVVVGLILGAVAGVAFGLLAGRSKEAGVSAALTAERDAVRVERDALRTQLEAGRTAVLASDQRAGAAEQRAGVAEQRAAAAGAQADALQTALEHERQSAADVEQRLREAFGSLAADALRSNNDSFIRLASERFGQATTAAKGDLAQREQAIKALVDPLADQLRRLDERARRLEQERTSEYAGLKTHVAEMIRTSEGVRSETAQLVSALRAPQIRGRWGEMQLRRIIESAGMVEHCDFEEQHTVRTSDGVLRPDVVIQLAGGKSVVIDAKVPYESFLAAQTGDTQTRQAKVAQHAKAVRDHVKKLADKAYWNSFENSPEFVVMFMPGETLLATAWEADPGLVEYATENHVVIATPTTLIALLRTIAYTWKQDGLAKNAHLVQAIAKELYSRLATMGSHVERLGNALDGAVKAYNQSVGSLEGRVLVSARKLADLKVSEELLPEPTQIERTPRAVSAPELVASASDQLLAFEELDHHRVS</sequence>
<comment type="caution">
    <text evidence="5">The sequence shown here is derived from an EMBL/GenBank/DDBJ whole genome shotgun (WGS) entry which is preliminary data.</text>
</comment>
<evidence type="ECO:0008006" key="7">
    <source>
        <dbReference type="Google" id="ProtNLM"/>
    </source>
</evidence>
<comment type="function">
    <text evidence="1">Involved in DNA recombination.</text>
</comment>
<protein>
    <recommendedName>
        <fullName evidence="7">DNA recombination protein RmuC</fullName>
    </recommendedName>
</protein>
<name>A0ABP4UPZ8_9ACTN</name>
<dbReference type="PANTHER" id="PTHR30563:SF0">
    <property type="entry name" value="DNA RECOMBINATION PROTEIN RMUC"/>
    <property type="match status" value="1"/>
</dbReference>
<keyword evidence="3" id="KW-0175">Coiled coil</keyword>
<keyword evidence="4" id="KW-0233">DNA recombination</keyword>
<evidence type="ECO:0000256" key="3">
    <source>
        <dbReference type="ARBA" id="ARBA00023054"/>
    </source>
</evidence>
<dbReference type="InterPro" id="IPR003798">
    <property type="entry name" value="DNA_recombination_RmuC"/>
</dbReference>
<evidence type="ECO:0000313" key="5">
    <source>
        <dbReference type="EMBL" id="GAA1707297.1"/>
    </source>
</evidence>
<comment type="similarity">
    <text evidence="2">Belongs to the RmuC family.</text>
</comment>